<comment type="similarity">
    <text evidence="1">Belongs to the leucine-binding protein family.</text>
</comment>
<evidence type="ECO:0000259" key="3">
    <source>
        <dbReference type="Pfam" id="PF13458"/>
    </source>
</evidence>
<dbReference type="PANTHER" id="PTHR47151:SF2">
    <property type="entry name" value="AMINO ACID BINDING PROTEIN"/>
    <property type="match status" value="1"/>
</dbReference>
<dbReference type="PROSITE" id="PS51257">
    <property type="entry name" value="PROKAR_LIPOPROTEIN"/>
    <property type="match status" value="1"/>
</dbReference>
<organism evidence="4 5">
    <name type="scientific">Niallia circulans</name>
    <name type="common">Bacillus circulans</name>
    <dbReference type="NCBI Taxonomy" id="1397"/>
    <lineage>
        <taxon>Bacteria</taxon>
        <taxon>Bacillati</taxon>
        <taxon>Bacillota</taxon>
        <taxon>Bacilli</taxon>
        <taxon>Bacillales</taxon>
        <taxon>Bacillaceae</taxon>
        <taxon>Niallia</taxon>
    </lineage>
</organism>
<dbReference type="Gene3D" id="3.40.50.2300">
    <property type="match status" value="2"/>
</dbReference>
<feature type="domain" description="Leucine-binding protein" evidence="3">
    <location>
        <begin position="40"/>
        <end position="381"/>
    </location>
</feature>
<reference evidence="4 5" key="1">
    <citation type="submission" date="2017-07" db="EMBL/GenBank/DDBJ databases">
        <title>Isolation and whole genome analysis of endospore-forming bacteria from heroin.</title>
        <authorList>
            <person name="Kalinowski J."/>
            <person name="Ahrens B."/>
            <person name="Al-Dilaimi A."/>
            <person name="Winkler A."/>
            <person name="Wibberg D."/>
            <person name="Schleenbecker U."/>
            <person name="Ruckert C."/>
            <person name="Wolfel R."/>
            <person name="Grass G."/>
        </authorList>
    </citation>
    <scope>NUCLEOTIDE SEQUENCE [LARGE SCALE GENOMIC DNA]</scope>
    <source>
        <strain evidence="4 5">7521-2</strain>
    </source>
</reference>
<dbReference type="SUPFAM" id="SSF53822">
    <property type="entry name" value="Periplasmic binding protein-like I"/>
    <property type="match status" value="1"/>
</dbReference>
<dbReference type="AlphaFoldDB" id="A0A268FBB0"/>
<dbReference type="InterPro" id="IPR028082">
    <property type="entry name" value="Peripla_BP_I"/>
</dbReference>
<name>A0A268FBB0_NIACI</name>
<evidence type="ECO:0000256" key="2">
    <source>
        <dbReference type="ARBA" id="ARBA00022729"/>
    </source>
</evidence>
<dbReference type="PANTHER" id="PTHR47151">
    <property type="entry name" value="LEU/ILE/VAL-BINDING ABC TRANSPORTER SUBUNIT"/>
    <property type="match status" value="1"/>
</dbReference>
<comment type="caution">
    <text evidence="4">The sequence shown here is derived from an EMBL/GenBank/DDBJ whole genome shotgun (WGS) entry which is preliminary data.</text>
</comment>
<evidence type="ECO:0000256" key="1">
    <source>
        <dbReference type="ARBA" id="ARBA00010062"/>
    </source>
</evidence>
<dbReference type="CDD" id="cd06342">
    <property type="entry name" value="PBP1_ABC_LIVBP-like"/>
    <property type="match status" value="1"/>
</dbReference>
<keyword evidence="2" id="KW-0732">Signal</keyword>
<dbReference type="InterPro" id="IPR028081">
    <property type="entry name" value="Leu-bd"/>
</dbReference>
<proteinExistence type="inferred from homology"/>
<dbReference type="Pfam" id="PF13458">
    <property type="entry name" value="Peripla_BP_6"/>
    <property type="match status" value="1"/>
</dbReference>
<dbReference type="Proteomes" id="UP000216961">
    <property type="component" value="Unassembled WGS sequence"/>
</dbReference>
<dbReference type="EMBL" id="NPBQ01000086">
    <property type="protein sequence ID" value="PAD82652.1"/>
    <property type="molecule type" value="Genomic_DNA"/>
</dbReference>
<accession>A0A268FBB0</accession>
<dbReference type="RefSeq" id="WP_095330967.1">
    <property type="nucleotide sequence ID" value="NZ_CP026031.1"/>
</dbReference>
<evidence type="ECO:0000313" key="4">
    <source>
        <dbReference type="EMBL" id="PAD82652.1"/>
    </source>
</evidence>
<protein>
    <submittedName>
        <fullName evidence="4">Branched chain amino acid ABC transporter substrate-binding protein</fullName>
    </submittedName>
</protein>
<dbReference type="KEGG" id="bcir:C2I06_23100"/>
<evidence type="ECO:0000313" key="5">
    <source>
        <dbReference type="Proteomes" id="UP000216961"/>
    </source>
</evidence>
<gene>
    <name evidence="4" type="ORF">CHH57_13720</name>
</gene>
<sequence>MLSKKVLSFAMTATLALGFMSGCASNTNSDSGDSGDKKVIKIVTQSPLSGGSATLGEAIKLGAQLAIDQQKDKFAELGFELKLDAQDDQGDPKKGVANANLVVADKSVLGVVGHLNSGVSIPASEVYEKNNLVSVSPASTATDYTDRGLKTVSRVVARDDFQGPAGAQYAVETLGAKKIFVVQDKTAYGSGLADAFKEAAEDLGAEVVGYEGITVGEKDFNGVLNQVASKKPDLIYYGGLYAEGGILVKQAREKGLDIPFMGGDGLDSSTFVEIAGDAVKNTFITSVAGDTTQSEEGTKFAEDYKAAFSKNIESYSAYAYDSAAVLLAGIEKAIKENDNKLPTREEVTKAVRATQDYKGVVTEVGFDEKGDNKFAKIFIYKFDEAKYPATLDGEISQ</sequence>